<dbReference type="Gene3D" id="4.10.80.160">
    <property type="match status" value="1"/>
</dbReference>
<feature type="compositionally biased region" description="Acidic residues" evidence="3">
    <location>
        <begin position="959"/>
        <end position="981"/>
    </location>
</feature>
<evidence type="ECO:0000256" key="3">
    <source>
        <dbReference type="SAM" id="MobiDB-lite"/>
    </source>
</evidence>
<dbReference type="GO" id="GO:0003723">
    <property type="term" value="F:RNA binding"/>
    <property type="evidence" value="ECO:0007669"/>
    <property type="project" value="InterPro"/>
</dbReference>
<dbReference type="AlphaFoldDB" id="A0A0F7SMI2"/>
<evidence type="ECO:0000256" key="1">
    <source>
        <dbReference type="ARBA" id="ARBA00004496"/>
    </source>
</evidence>
<name>A0A0F7SMI2_PHARH</name>
<accession>A0A0F7SMI2</accession>
<dbReference type="EMBL" id="LN483142">
    <property type="protein sequence ID" value="CED83277.1"/>
    <property type="molecule type" value="Genomic_DNA"/>
</dbReference>
<evidence type="ECO:0000313" key="5">
    <source>
        <dbReference type="EMBL" id="CED83277.1"/>
    </source>
</evidence>
<dbReference type="InterPro" id="IPR007193">
    <property type="entry name" value="Upf2/Nmd2_C"/>
</dbReference>
<dbReference type="SMART" id="SM00543">
    <property type="entry name" value="MIF4G"/>
    <property type="match status" value="2"/>
</dbReference>
<dbReference type="Gene3D" id="1.25.40.180">
    <property type="match status" value="3"/>
</dbReference>
<feature type="region of interest" description="Disordered" evidence="3">
    <location>
        <begin position="943"/>
        <end position="997"/>
    </location>
</feature>
<feature type="domain" description="MIF4G" evidence="4">
    <location>
        <begin position="709"/>
        <end position="918"/>
    </location>
</feature>
<dbReference type="InterPro" id="IPR003890">
    <property type="entry name" value="MIF4G-like_typ-3"/>
</dbReference>
<dbReference type="PANTHER" id="PTHR12839:SF7">
    <property type="entry name" value="REGULATOR OF NONSENSE TRANSCRIPTS 2"/>
    <property type="match status" value="1"/>
</dbReference>
<dbReference type="SUPFAM" id="SSF48371">
    <property type="entry name" value="ARM repeat"/>
    <property type="match status" value="2"/>
</dbReference>
<proteinExistence type="predicted"/>
<dbReference type="PANTHER" id="PTHR12839">
    <property type="entry name" value="NONSENSE-MEDIATED MRNA DECAY PROTEIN 2 UP-FRAMESHIFT SUPPRESSOR 2"/>
    <property type="match status" value="1"/>
</dbReference>
<sequence length="1155" mass="129373">MSTELPLHPDPLKRSKRLPLLQLNTNPSVASKKTYDSSLKRHTSLLNKLRKQFSLESKESVLKEIDSLSLGKYAEEIVDACVEGITGLGGKGDVLSVVEILTRLSIRLDHSVFLLPLLTQLYALLAPPTPSALKALPAEQRDREEKERVSRQRGVLRVLSEAEVCGLKIQGGVAALNVAAGKRSKTAGTGTGSSEEKKDGGLVEEALKALLTSDPIFTSLPLFASFLKTFGRLYLGSETRTQSLTEEVKNTNEVGTGEDDELVPSAVQSRLRTAFNSYYESLAKNVQKGRVRLQEQDLKNHEAYIKSGEIFEDRQQAYEKMTKEVERLMAGLTSLADLLHLPAPSFPALPPPKGSGSVLVLDSSTSANPYARSLDDIPVGGMWEDEEQRKFYEDIIDLADFVPGGFLGVKLKKDKEREKEKEKDGKEAEEIQDQIVILDRELGDEKAGIEEVEAIRPEEDGEETTATGEIPESVVSSLSNLDPSTAILTPSADDPALPAGPLARLNAIFTALPEAVSKSVVDQLAVDFAIMNSKPSRKKVVKFLSSVPKNRSDLLPLYARFVAALDPYMPDVGKDLIAILDEEFRYLQRKRLVKELAEVRSKNIRYYSELAKFKVARPHTILHVFKVLVDDLAGANIECAALLLENCGRFLLRSEETGERMKIMLELLRRKQSAQHMDPRLALLLENAYYQCNPPDRPAVQQKERTPMDLFIRHLVHDVLMKKTVEKVLKLIRKLHWEDPQIVHILHKAFTKVWKLKFSNIGALAIVVYDLAKFHSDFTTGVVDQVLENIRAGLETNIFKHNQRRIATIKYLGELHFYRQVNSTIIFDTLWSLITFGHSEPLPVPGRSSLVDAADDYFRVRLICTLLETCGMCFDKGVQQKRLDQFLIVFQAYVMCKRDPPMDVDFMVSDTFDLIRPDLVPFKNMEEVGLAIDELLASQALQSTVADDEEERVDSGSESGDEDREEVIDLREETEEKEDLEEPHLSDEGSATEEDIEDDLVVRGLTKADGMTREEEDEFTKEFSRLLIEQADKKGDRKATIPVFDSAVPLMRRAHKGTKAGEDDLIRPASEDSGGNMKFMLLTKKGNKPQTRLMDIPADSALAINTRSNQMLDKLEQQQMKALVLNHDKRQEDSEKRAEVAAAARRGIRLKFVSG</sequence>
<dbReference type="GO" id="GO:0000184">
    <property type="term" value="P:nuclear-transcribed mRNA catabolic process, nonsense-mediated decay"/>
    <property type="evidence" value="ECO:0007669"/>
    <property type="project" value="InterPro"/>
</dbReference>
<feature type="domain" description="MIF4G" evidence="4">
    <location>
        <begin position="502"/>
        <end position="695"/>
    </location>
</feature>
<keyword evidence="2" id="KW-0963">Cytoplasm</keyword>
<dbReference type="GO" id="GO:0035145">
    <property type="term" value="C:exon-exon junction complex"/>
    <property type="evidence" value="ECO:0007669"/>
    <property type="project" value="TreeGrafter"/>
</dbReference>
<dbReference type="GO" id="GO:0005737">
    <property type="term" value="C:cytoplasm"/>
    <property type="evidence" value="ECO:0007669"/>
    <property type="project" value="UniProtKB-SubCell"/>
</dbReference>
<evidence type="ECO:0000259" key="4">
    <source>
        <dbReference type="SMART" id="SM00543"/>
    </source>
</evidence>
<comment type="subcellular location">
    <subcellularLocation>
        <location evidence="1">Cytoplasm</location>
    </subcellularLocation>
</comment>
<dbReference type="InterPro" id="IPR039762">
    <property type="entry name" value="Nmd2/UPF2"/>
</dbReference>
<protein>
    <submittedName>
        <fullName evidence="5">Nonsense-mediated mRNA decay 2 protein</fullName>
    </submittedName>
</protein>
<dbReference type="Pfam" id="PF02854">
    <property type="entry name" value="MIF4G"/>
    <property type="match status" value="2"/>
</dbReference>
<dbReference type="FunFam" id="1.25.40.180:FF:000037">
    <property type="entry name" value="Nonsense-mediated mRNA decay factor (Upf2)"/>
    <property type="match status" value="1"/>
</dbReference>
<dbReference type="Pfam" id="PF04050">
    <property type="entry name" value="Upf2"/>
    <property type="match status" value="1"/>
</dbReference>
<evidence type="ECO:0000256" key="2">
    <source>
        <dbReference type="ARBA" id="ARBA00022490"/>
    </source>
</evidence>
<dbReference type="InterPro" id="IPR016024">
    <property type="entry name" value="ARM-type_fold"/>
</dbReference>
<organism evidence="5">
    <name type="scientific">Phaffia rhodozyma</name>
    <name type="common">Yeast</name>
    <name type="synonym">Xanthophyllomyces dendrorhous</name>
    <dbReference type="NCBI Taxonomy" id="264483"/>
    <lineage>
        <taxon>Eukaryota</taxon>
        <taxon>Fungi</taxon>
        <taxon>Dikarya</taxon>
        <taxon>Basidiomycota</taxon>
        <taxon>Agaricomycotina</taxon>
        <taxon>Tremellomycetes</taxon>
        <taxon>Cystofilobasidiales</taxon>
        <taxon>Mrakiaceae</taxon>
        <taxon>Phaffia</taxon>
    </lineage>
</organism>
<reference evidence="5" key="1">
    <citation type="submission" date="2014-08" db="EMBL/GenBank/DDBJ databases">
        <authorList>
            <person name="Sharma Rahul"/>
            <person name="Thines Marco"/>
        </authorList>
    </citation>
    <scope>NUCLEOTIDE SEQUENCE</scope>
</reference>